<accession>A0A1V6Q0W0</accession>
<dbReference type="Proteomes" id="UP000191672">
    <property type="component" value="Unassembled WGS sequence"/>
</dbReference>
<proteinExistence type="predicted"/>
<evidence type="ECO:0000313" key="2">
    <source>
        <dbReference type="EMBL" id="OQD82336.1"/>
    </source>
</evidence>
<evidence type="ECO:0000313" key="3">
    <source>
        <dbReference type="Proteomes" id="UP000191672"/>
    </source>
</evidence>
<reference evidence="3" key="1">
    <citation type="journal article" date="2017" name="Nat. Microbiol.">
        <title>Global analysis of biosynthetic gene clusters reveals vast potential of secondary metabolite production in Penicillium species.</title>
        <authorList>
            <person name="Nielsen J.C."/>
            <person name="Grijseels S."/>
            <person name="Prigent S."/>
            <person name="Ji B."/>
            <person name="Dainat J."/>
            <person name="Nielsen K.F."/>
            <person name="Frisvad J.C."/>
            <person name="Workman M."/>
            <person name="Nielsen J."/>
        </authorList>
    </citation>
    <scope>NUCLEOTIDE SEQUENCE [LARGE SCALE GENOMIC DNA]</scope>
    <source>
        <strain evidence="3">IBT 31811</strain>
    </source>
</reference>
<organism evidence="2 3">
    <name type="scientific">Penicillium antarcticum</name>
    <dbReference type="NCBI Taxonomy" id="416450"/>
    <lineage>
        <taxon>Eukaryota</taxon>
        <taxon>Fungi</taxon>
        <taxon>Dikarya</taxon>
        <taxon>Ascomycota</taxon>
        <taxon>Pezizomycotina</taxon>
        <taxon>Eurotiomycetes</taxon>
        <taxon>Eurotiomycetidae</taxon>
        <taxon>Eurotiales</taxon>
        <taxon>Aspergillaceae</taxon>
        <taxon>Penicillium</taxon>
    </lineage>
</organism>
<dbReference type="EMBL" id="MDYN01000022">
    <property type="protein sequence ID" value="OQD82336.1"/>
    <property type="molecule type" value="Genomic_DNA"/>
</dbReference>
<name>A0A1V6Q0W0_9EURO</name>
<feature type="compositionally biased region" description="Polar residues" evidence="1">
    <location>
        <begin position="17"/>
        <end position="38"/>
    </location>
</feature>
<keyword evidence="3" id="KW-1185">Reference proteome</keyword>
<gene>
    <name evidence="2" type="ORF">PENANT_c022G08427</name>
</gene>
<protein>
    <submittedName>
        <fullName evidence="2">Uncharacterized protein</fullName>
    </submittedName>
</protein>
<sequence>MSMLPDWPKYLHPDLTTRGTKTPWQAISSDRNLSSESKPSSEHGGRHGMVAGSVS</sequence>
<dbReference type="AlphaFoldDB" id="A0A1V6Q0W0"/>
<comment type="caution">
    <text evidence="2">The sequence shown here is derived from an EMBL/GenBank/DDBJ whole genome shotgun (WGS) entry which is preliminary data.</text>
</comment>
<evidence type="ECO:0000256" key="1">
    <source>
        <dbReference type="SAM" id="MobiDB-lite"/>
    </source>
</evidence>
<feature type="region of interest" description="Disordered" evidence="1">
    <location>
        <begin position="1"/>
        <end position="55"/>
    </location>
</feature>